<name>A0A3S0VDN6_9MICO</name>
<gene>
    <name evidence="7" type="ORF">ELQ94_15355</name>
</gene>
<keyword evidence="3 6" id="KW-0812">Transmembrane</keyword>
<feature type="transmembrane region" description="Helical" evidence="6">
    <location>
        <begin position="238"/>
        <end position="263"/>
    </location>
</feature>
<dbReference type="Proteomes" id="UP000274909">
    <property type="component" value="Unassembled WGS sequence"/>
</dbReference>
<reference evidence="7 8" key="1">
    <citation type="submission" date="2018-12" db="EMBL/GenBank/DDBJ databases">
        <authorList>
            <person name="Li F."/>
        </authorList>
    </citation>
    <scope>NUCLEOTIDE SEQUENCE [LARGE SCALE GENOMIC DNA]</scope>
    <source>
        <strain evidence="7 8">EGI 6500705</strain>
    </source>
</reference>
<dbReference type="InterPro" id="IPR003339">
    <property type="entry name" value="ABC/ECF_trnsptr_transmembrane"/>
</dbReference>
<keyword evidence="5 6" id="KW-0472">Membrane</keyword>
<accession>A0A3S0VDN6</accession>
<proteinExistence type="predicted"/>
<dbReference type="InterPro" id="IPR051611">
    <property type="entry name" value="ECF_transporter_component"/>
</dbReference>
<evidence type="ECO:0000313" key="8">
    <source>
        <dbReference type="Proteomes" id="UP000274909"/>
    </source>
</evidence>
<sequence length="265" mass="27871">MTAPQLATSATLRDGAFLDRVNPVSKIIAMVILSVPLIATIDWVSAAVAVTIELVLLPLCGLALGPLLRRAAPLALFAPIAGISMLLYAEPEGRVYAQFLLATVSDGSIALAVAVTLRVFALGLPTILLFSRVDATELADALAQVARLPARFVLGVVAGVRLLGLFVDDWRSMGLARRARGVADVGVIRRFFSMAFLLLVFAVRRGSKLATAMEARGFGARPTRTWARSSSVSMWDGVFLVGCAGVMVTALGAAIAAGTFRFVGS</sequence>
<dbReference type="CDD" id="cd16914">
    <property type="entry name" value="EcfT"/>
    <property type="match status" value="1"/>
</dbReference>
<evidence type="ECO:0000256" key="4">
    <source>
        <dbReference type="ARBA" id="ARBA00022989"/>
    </source>
</evidence>
<evidence type="ECO:0000256" key="3">
    <source>
        <dbReference type="ARBA" id="ARBA00022692"/>
    </source>
</evidence>
<evidence type="ECO:0000256" key="6">
    <source>
        <dbReference type="SAM" id="Phobius"/>
    </source>
</evidence>
<keyword evidence="4 6" id="KW-1133">Transmembrane helix</keyword>
<feature type="transmembrane region" description="Helical" evidence="6">
    <location>
        <begin position="150"/>
        <end position="167"/>
    </location>
</feature>
<organism evidence="7 8">
    <name type="scientific">Labedella endophytica</name>
    <dbReference type="NCBI Taxonomy" id="1523160"/>
    <lineage>
        <taxon>Bacteria</taxon>
        <taxon>Bacillati</taxon>
        <taxon>Actinomycetota</taxon>
        <taxon>Actinomycetes</taxon>
        <taxon>Micrococcales</taxon>
        <taxon>Microbacteriaceae</taxon>
        <taxon>Labedella</taxon>
    </lineage>
</organism>
<comment type="subcellular location">
    <subcellularLocation>
        <location evidence="1">Membrane</location>
        <topology evidence="1">Multi-pass membrane protein</topology>
    </subcellularLocation>
</comment>
<evidence type="ECO:0000256" key="2">
    <source>
        <dbReference type="ARBA" id="ARBA00022475"/>
    </source>
</evidence>
<evidence type="ECO:0000256" key="1">
    <source>
        <dbReference type="ARBA" id="ARBA00004141"/>
    </source>
</evidence>
<dbReference type="OrthoDB" id="6400at2"/>
<protein>
    <submittedName>
        <fullName evidence="7">Energy-coupling factor transporter transmembrane protein EcfT</fullName>
    </submittedName>
</protein>
<dbReference type="EMBL" id="RZGZ01000005">
    <property type="protein sequence ID" value="RUQ97545.1"/>
    <property type="molecule type" value="Genomic_DNA"/>
</dbReference>
<feature type="transmembrane region" description="Helical" evidence="6">
    <location>
        <begin position="27"/>
        <end position="59"/>
    </location>
</feature>
<comment type="caution">
    <text evidence="7">The sequence shown here is derived from an EMBL/GenBank/DDBJ whole genome shotgun (WGS) entry which is preliminary data.</text>
</comment>
<dbReference type="GO" id="GO:0005886">
    <property type="term" value="C:plasma membrane"/>
    <property type="evidence" value="ECO:0007669"/>
    <property type="project" value="UniProtKB-ARBA"/>
</dbReference>
<feature type="transmembrane region" description="Helical" evidence="6">
    <location>
        <begin position="109"/>
        <end position="130"/>
    </location>
</feature>
<evidence type="ECO:0000313" key="7">
    <source>
        <dbReference type="EMBL" id="RUQ97545.1"/>
    </source>
</evidence>
<keyword evidence="2" id="KW-1003">Cell membrane</keyword>
<dbReference type="AlphaFoldDB" id="A0A3S0VDN6"/>
<dbReference type="Pfam" id="PF02361">
    <property type="entry name" value="CbiQ"/>
    <property type="match status" value="1"/>
</dbReference>
<evidence type="ECO:0000256" key="5">
    <source>
        <dbReference type="ARBA" id="ARBA00023136"/>
    </source>
</evidence>
<dbReference type="PANTHER" id="PTHR34857:SF2">
    <property type="entry name" value="SLL0384 PROTEIN"/>
    <property type="match status" value="1"/>
</dbReference>
<feature type="transmembrane region" description="Helical" evidence="6">
    <location>
        <begin position="187"/>
        <end position="203"/>
    </location>
</feature>
<dbReference type="PANTHER" id="PTHR34857">
    <property type="entry name" value="SLL0384 PROTEIN"/>
    <property type="match status" value="1"/>
</dbReference>
<keyword evidence="8" id="KW-1185">Reference proteome</keyword>
<feature type="transmembrane region" description="Helical" evidence="6">
    <location>
        <begin position="71"/>
        <end position="89"/>
    </location>
</feature>
<dbReference type="RefSeq" id="WP_127051255.1">
    <property type="nucleotide sequence ID" value="NZ_RZGZ01000005.1"/>
</dbReference>